<dbReference type="WBParaSite" id="Minc3s05706g38677">
    <property type="protein sequence ID" value="Minc3s05706g38677"/>
    <property type="gene ID" value="Minc3s05706g38677"/>
</dbReference>
<reference evidence="2" key="1">
    <citation type="submission" date="2022-11" db="UniProtKB">
        <authorList>
            <consortium name="WormBaseParasite"/>
        </authorList>
    </citation>
    <scope>IDENTIFICATION</scope>
</reference>
<organism evidence="1 2">
    <name type="scientific">Meloidogyne incognita</name>
    <name type="common">Southern root-knot nematode worm</name>
    <name type="synonym">Oxyuris incognita</name>
    <dbReference type="NCBI Taxonomy" id="6306"/>
    <lineage>
        <taxon>Eukaryota</taxon>
        <taxon>Metazoa</taxon>
        <taxon>Ecdysozoa</taxon>
        <taxon>Nematoda</taxon>
        <taxon>Chromadorea</taxon>
        <taxon>Rhabditida</taxon>
        <taxon>Tylenchina</taxon>
        <taxon>Tylenchomorpha</taxon>
        <taxon>Tylenchoidea</taxon>
        <taxon>Meloidogynidae</taxon>
        <taxon>Meloidogyninae</taxon>
        <taxon>Meloidogyne</taxon>
        <taxon>Meloidogyne incognita group</taxon>
    </lineage>
</organism>
<name>A0A914NE04_MELIC</name>
<proteinExistence type="predicted"/>
<accession>A0A914NE04</accession>
<keyword evidence="1" id="KW-1185">Reference proteome</keyword>
<evidence type="ECO:0000313" key="1">
    <source>
        <dbReference type="Proteomes" id="UP000887563"/>
    </source>
</evidence>
<dbReference type="AlphaFoldDB" id="A0A914NE04"/>
<protein>
    <submittedName>
        <fullName evidence="2">Uncharacterized protein</fullName>
    </submittedName>
</protein>
<sequence length="125" mass="14462">MKNILNQAIDNDKIKNGGIRSLWERRIMAETINRNEEIPNPNKNKVFLFPRWRSVDPMTASLTPDELFLGQGGHLGTGGDGLSSTFRPFSLFWRFRFCFPFFISDRLPLFKIRQGPCPVHYMGVE</sequence>
<dbReference type="Proteomes" id="UP000887563">
    <property type="component" value="Unplaced"/>
</dbReference>
<evidence type="ECO:0000313" key="2">
    <source>
        <dbReference type="WBParaSite" id="Minc3s05706g38677"/>
    </source>
</evidence>